<evidence type="ECO:0000256" key="3">
    <source>
        <dbReference type="ARBA" id="ARBA00022473"/>
    </source>
</evidence>
<dbReference type="InterPro" id="IPR026052">
    <property type="entry name" value="DNA-bd_prot-inh"/>
</dbReference>
<keyword evidence="18" id="KW-1185">Reference proteome</keyword>
<keyword evidence="9" id="KW-0539">Nucleus</keyword>
<dbReference type="PANTHER" id="PTHR11723:SF5">
    <property type="entry name" value="DNA-BINDING PROTEIN INHIBITOR ID-2"/>
    <property type="match status" value="1"/>
</dbReference>
<comment type="caution">
    <text evidence="17">The sequence shown here is derived from an EMBL/GenBank/DDBJ whole genome shotgun (WGS) entry which is preliminary data.</text>
</comment>
<evidence type="ECO:0000256" key="6">
    <source>
        <dbReference type="ARBA" id="ARBA00023015"/>
    </source>
</evidence>
<dbReference type="Gene3D" id="4.10.280.10">
    <property type="entry name" value="Helix-loop-helix DNA-binding domain"/>
    <property type="match status" value="1"/>
</dbReference>
<evidence type="ECO:0000256" key="4">
    <source>
        <dbReference type="ARBA" id="ARBA00022490"/>
    </source>
</evidence>
<evidence type="ECO:0000259" key="16">
    <source>
        <dbReference type="PROSITE" id="PS50888"/>
    </source>
</evidence>
<evidence type="ECO:0000256" key="9">
    <source>
        <dbReference type="ARBA" id="ARBA00023242"/>
    </source>
</evidence>
<keyword evidence="6" id="KW-0805">Transcription regulation</keyword>
<dbReference type="AlphaFoldDB" id="A0A7J5Y655"/>
<evidence type="ECO:0000256" key="1">
    <source>
        <dbReference type="ARBA" id="ARBA00004123"/>
    </source>
</evidence>
<dbReference type="InterPro" id="IPR011598">
    <property type="entry name" value="bHLH_dom"/>
</dbReference>
<feature type="transmembrane region" description="Helical" evidence="15">
    <location>
        <begin position="185"/>
        <end position="208"/>
    </location>
</feature>
<name>A0A7J5Y655_DISMA</name>
<evidence type="ECO:0000256" key="12">
    <source>
        <dbReference type="ARBA" id="ARBA00042952"/>
    </source>
</evidence>
<feature type="region of interest" description="Disordered" evidence="14">
    <location>
        <begin position="293"/>
        <end position="322"/>
    </location>
</feature>
<gene>
    <name evidence="17" type="ORF">F7725_008078</name>
</gene>
<reference evidence="17 18" key="1">
    <citation type="submission" date="2020-03" db="EMBL/GenBank/DDBJ databases">
        <title>Dissostichus mawsoni Genome sequencing and assembly.</title>
        <authorList>
            <person name="Park H."/>
        </authorList>
    </citation>
    <scope>NUCLEOTIDE SEQUENCE [LARGE SCALE GENOMIC DNA]</scope>
    <source>
        <strain evidence="17">DM0001</strain>
        <tissue evidence="17">Muscle</tissue>
    </source>
</reference>
<evidence type="ECO:0000256" key="11">
    <source>
        <dbReference type="ARBA" id="ARBA00040558"/>
    </source>
</evidence>
<keyword evidence="8" id="KW-0804">Transcription</keyword>
<accession>A0A7J5Y655</accession>
<keyword evidence="4" id="KW-0963">Cytoplasm</keyword>
<keyword evidence="7" id="KW-0090">Biological rhythms</keyword>
<evidence type="ECO:0000256" key="8">
    <source>
        <dbReference type="ARBA" id="ARBA00023163"/>
    </source>
</evidence>
<evidence type="ECO:0000256" key="2">
    <source>
        <dbReference type="ARBA" id="ARBA00004496"/>
    </source>
</evidence>
<organism evidence="17 18">
    <name type="scientific">Dissostichus mawsoni</name>
    <name type="common">Antarctic cod</name>
    <dbReference type="NCBI Taxonomy" id="36200"/>
    <lineage>
        <taxon>Eukaryota</taxon>
        <taxon>Metazoa</taxon>
        <taxon>Chordata</taxon>
        <taxon>Craniata</taxon>
        <taxon>Vertebrata</taxon>
        <taxon>Euteleostomi</taxon>
        <taxon>Actinopterygii</taxon>
        <taxon>Neopterygii</taxon>
        <taxon>Teleostei</taxon>
        <taxon>Neoteleostei</taxon>
        <taxon>Acanthomorphata</taxon>
        <taxon>Eupercaria</taxon>
        <taxon>Perciformes</taxon>
        <taxon>Notothenioidei</taxon>
        <taxon>Nototheniidae</taxon>
        <taxon>Dissostichus</taxon>
    </lineage>
</organism>
<feature type="compositionally biased region" description="Basic and acidic residues" evidence="14">
    <location>
        <begin position="312"/>
        <end position="322"/>
    </location>
</feature>
<protein>
    <recommendedName>
        <fullName evidence="11">DNA-binding protein inhibitor ID-4</fullName>
    </recommendedName>
    <alternativeName>
        <fullName evidence="13">Inhibitor of DNA binding 4</fullName>
    </alternativeName>
    <alternativeName>
        <fullName evidence="12">Inhibitor of differentiation 4</fullName>
    </alternativeName>
</protein>
<dbReference type="OrthoDB" id="10047910at2759"/>
<dbReference type="GO" id="GO:0000122">
    <property type="term" value="P:negative regulation of transcription by RNA polymerase II"/>
    <property type="evidence" value="ECO:0007669"/>
    <property type="project" value="InterPro"/>
</dbReference>
<dbReference type="GO" id="GO:0030154">
    <property type="term" value="P:cell differentiation"/>
    <property type="evidence" value="ECO:0007669"/>
    <property type="project" value="TreeGrafter"/>
</dbReference>
<keyword evidence="3" id="KW-0217">Developmental protein</keyword>
<evidence type="ECO:0000256" key="10">
    <source>
        <dbReference type="ARBA" id="ARBA00038627"/>
    </source>
</evidence>
<keyword evidence="15" id="KW-0812">Transmembrane</keyword>
<dbReference type="GO" id="GO:0032922">
    <property type="term" value="P:circadian regulation of gene expression"/>
    <property type="evidence" value="ECO:0007669"/>
    <property type="project" value="TreeGrafter"/>
</dbReference>
<dbReference type="CDD" id="cd19692">
    <property type="entry name" value="bHLH_dnHLH_ID2"/>
    <property type="match status" value="1"/>
</dbReference>
<evidence type="ECO:0000256" key="5">
    <source>
        <dbReference type="ARBA" id="ARBA00022491"/>
    </source>
</evidence>
<comment type="subcellular location">
    <subcellularLocation>
        <location evidence="2">Cytoplasm</location>
    </subcellularLocation>
    <subcellularLocation>
        <location evidence="1">Nucleus</location>
    </subcellularLocation>
</comment>
<dbReference type="Proteomes" id="UP000518266">
    <property type="component" value="Unassembled WGS sequence"/>
</dbReference>
<feature type="domain" description="BHLH" evidence="16">
    <location>
        <begin position="25"/>
        <end position="77"/>
    </location>
</feature>
<dbReference type="Pfam" id="PF00010">
    <property type="entry name" value="HLH"/>
    <property type="match status" value="1"/>
</dbReference>
<evidence type="ECO:0000313" key="18">
    <source>
        <dbReference type="Proteomes" id="UP000518266"/>
    </source>
</evidence>
<dbReference type="SUPFAM" id="SSF47459">
    <property type="entry name" value="HLH, helix-loop-helix DNA-binding domain"/>
    <property type="match status" value="1"/>
</dbReference>
<dbReference type="FunFam" id="4.10.280.10:FF:000048">
    <property type="entry name" value="DNA-binding protein inhibitor ID-4"/>
    <property type="match status" value="1"/>
</dbReference>
<dbReference type="EMBL" id="JAAKFY010000015">
    <property type="protein sequence ID" value="KAF3844915.1"/>
    <property type="molecule type" value="Genomic_DNA"/>
</dbReference>
<dbReference type="GO" id="GO:0005737">
    <property type="term" value="C:cytoplasm"/>
    <property type="evidence" value="ECO:0007669"/>
    <property type="project" value="UniProtKB-SubCell"/>
</dbReference>
<evidence type="ECO:0000256" key="13">
    <source>
        <dbReference type="ARBA" id="ARBA00043118"/>
    </source>
</evidence>
<proteinExistence type="predicted"/>
<dbReference type="PANTHER" id="PTHR11723">
    <property type="entry name" value="DNA-BINDING PROTEIN INHIBITOR"/>
    <property type="match status" value="1"/>
</dbReference>
<sequence length="466" mass="51562">MKAISPVRSFRKTNANLSEHSLGISRSKTPVDDPLSLLYNMNDCYSKLKELVPSIPQNKNVSKMEILQHVIDYILDLQIALDSSVALTSLHHPPRPGQAPSRTPLTTLNTDISILSLQSPELPSELMTDDSRTLHLLWNKSQHQQHNNATNNKQHEKVYVTLVTQSAAPQRALSISSPRLMVRRFWLWMAAVVVLAVLLLPGVMMTAGESSMLEEEVVDSVPVMLAGCRWLLLVVLLPGVQLRLPTPLDGQPSSGLLAMKLASDAASEQMDMRTSCRPLRLLGRRPLFFTRPSSSSSIRLGFRASPSPSASSRERSEELSLERIPESDESFLSRRISERKPGLASSPLDWTRSSSWRRGVVLSASSGPESSSLGSLWYRDPAPFFLEPGVLDDVLWSSFSSSSLMGSRGRASAPEEKSVASLVLEPLLLKDLRLSWSAPSLACREGRGFKEKNMNIQNLVRLAKRP</sequence>
<dbReference type="SMART" id="SM00353">
    <property type="entry name" value="HLH"/>
    <property type="match status" value="1"/>
</dbReference>
<dbReference type="InterPro" id="IPR036638">
    <property type="entry name" value="HLH_DNA-bd_sf"/>
</dbReference>
<keyword evidence="5" id="KW-0678">Repressor</keyword>
<evidence type="ECO:0000256" key="15">
    <source>
        <dbReference type="SAM" id="Phobius"/>
    </source>
</evidence>
<dbReference type="GO" id="GO:0046983">
    <property type="term" value="F:protein dimerization activity"/>
    <property type="evidence" value="ECO:0007669"/>
    <property type="project" value="InterPro"/>
</dbReference>
<evidence type="ECO:0000313" key="17">
    <source>
        <dbReference type="EMBL" id="KAF3844915.1"/>
    </source>
</evidence>
<evidence type="ECO:0000256" key="7">
    <source>
        <dbReference type="ARBA" id="ARBA00023108"/>
    </source>
</evidence>
<keyword evidence="15" id="KW-1133">Transmembrane helix</keyword>
<dbReference type="PROSITE" id="PS50888">
    <property type="entry name" value="BHLH"/>
    <property type="match status" value="1"/>
</dbReference>
<keyword evidence="15" id="KW-0472">Membrane</keyword>
<evidence type="ECO:0000256" key="14">
    <source>
        <dbReference type="SAM" id="MobiDB-lite"/>
    </source>
</evidence>
<comment type="subunit">
    <text evidence="10">Heterodimer with other HLH proteins.</text>
</comment>
<dbReference type="GO" id="GO:0005634">
    <property type="term" value="C:nucleus"/>
    <property type="evidence" value="ECO:0007669"/>
    <property type="project" value="UniProtKB-SubCell"/>
</dbReference>